<evidence type="ECO:0000313" key="2">
    <source>
        <dbReference type="EMBL" id="KKR13853.1"/>
    </source>
</evidence>
<gene>
    <name evidence="2" type="ORF">UT40_C0009G0018</name>
</gene>
<dbReference type="Proteomes" id="UP000034690">
    <property type="component" value="Unassembled WGS sequence"/>
</dbReference>
<feature type="region of interest" description="Disordered" evidence="1">
    <location>
        <begin position="164"/>
        <end position="198"/>
    </location>
</feature>
<reference evidence="2 3" key="1">
    <citation type="journal article" date="2015" name="Nature">
        <title>rRNA introns, odd ribosomes, and small enigmatic genomes across a large radiation of phyla.</title>
        <authorList>
            <person name="Brown C.T."/>
            <person name="Hug L.A."/>
            <person name="Thomas B.C."/>
            <person name="Sharon I."/>
            <person name="Castelle C.J."/>
            <person name="Singh A."/>
            <person name="Wilkins M.J."/>
            <person name="Williams K.H."/>
            <person name="Banfield J.F."/>
        </authorList>
    </citation>
    <scope>NUCLEOTIDE SEQUENCE [LARGE SCALE GENOMIC DNA]</scope>
</reference>
<dbReference type="EMBL" id="LBWQ01000009">
    <property type="protein sequence ID" value="KKR13853.1"/>
    <property type="molecule type" value="Genomic_DNA"/>
</dbReference>
<feature type="compositionally biased region" description="Basic and acidic residues" evidence="1">
    <location>
        <begin position="164"/>
        <end position="179"/>
    </location>
</feature>
<evidence type="ECO:0000256" key="1">
    <source>
        <dbReference type="SAM" id="MobiDB-lite"/>
    </source>
</evidence>
<feature type="compositionally biased region" description="Basic and acidic residues" evidence="1">
    <location>
        <begin position="188"/>
        <end position="198"/>
    </location>
</feature>
<evidence type="ECO:0000313" key="3">
    <source>
        <dbReference type="Proteomes" id="UP000034690"/>
    </source>
</evidence>
<accession>A0A0G0NEC8</accession>
<proteinExistence type="predicted"/>
<protein>
    <submittedName>
        <fullName evidence="2">Uncharacterized protein</fullName>
    </submittedName>
</protein>
<dbReference type="AlphaFoldDB" id="A0A0G0NEC8"/>
<organism evidence="2 3">
    <name type="scientific">Candidatus Woesebacteria bacterium GW2011_GWA1_39_21b</name>
    <dbReference type="NCBI Taxonomy" id="1618551"/>
    <lineage>
        <taxon>Bacteria</taxon>
        <taxon>Candidatus Woeseibacteriota</taxon>
    </lineage>
</organism>
<name>A0A0G0NEC8_9BACT</name>
<sequence>MDKEKEKKYYQILPAELKEIYDDPELLDQIYEICLKNNVRHLDQVGTIQDIVYDLILGLLKPADFVPTIVKEAGIGEDIANLITHEINEQLLKPIRDKLMAYHQSLEHGQLPANTEKADLGVSSMPYPDHQENSQEQLAILDEIENPSPATVVTRNVFQEKKTGLATSEKTKEQIDISTEKPAITNIKKSDPYRESLI</sequence>
<comment type="caution">
    <text evidence="2">The sequence shown here is derived from an EMBL/GenBank/DDBJ whole genome shotgun (WGS) entry which is preliminary data.</text>
</comment>